<protein>
    <recommendedName>
        <fullName evidence="1">TNase-like domain-containing protein</fullName>
    </recommendedName>
</protein>
<organism evidence="2">
    <name type="scientific">marine metagenome</name>
    <dbReference type="NCBI Taxonomy" id="408172"/>
    <lineage>
        <taxon>unclassified sequences</taxon>
        <taxon>metagenomes</taxon>
        <taxon>ecological metagenomes</taxon>
    </lineage>
</organism>
<sequence>MKKRNLNLSNILIIFFIINFSISNSEDLNFIYGKAIVTDGDTIKINGEKIRFGGIDAPEKKQLCYLNGKKFFCGIISSQKLKEIIGKNNVKCIKEKNRDRYRRIIAECFVNGDSISINMVKSGHAFDYAKYSKKKYAKYQEYAKKNKLGIWKMKFEYPWLWRKKNK</sequence>
<dbReference type="PANTHER" id="PTHR12302">
    <property type="entry name" value="EBNA2 BINDING PROTEIN P100"/>
    <property type="match status" value="1"/>
</dbReference>
<gene>
    <name evidence="2" type="ORF">METZ01_LOCUS165933</name>
</gene>
<dbReference type="SMART" id="SM00318">
    <property type="entry name" value="SNc"/>
    <property type="match status" value="1"/>
</dbReference>
<dbReference type="InterPro" id="IPR035437">
    <property type="entry name" value="SNase_OB-fold_sf"/>
</dbReference>
<dbReference type="EMBL" id="UINC01029778">
    <property type="protein sequence ID" value="SVB13079.1"/>
    <property type="molecule type" value="Genomic_DNA"/>
</dbReference>
<name>A0A382BHI8_9ZZZZ</name>
<dbReference type="SUPFAM" id="SSF50199">
    <property type="entry name" value="Staphylococcal nuclease"/>
    <property type="match status" value="1"/>
</dbReference>
<dbReference type="PANTHER" id="PTHR12302:SF26">
    <property type="entry name" value="BLR1266 PROTEIN"/>
    <property type="match status" value="1"/>
</dbReference>
<accession>A0A382BHI8</accession>
<reference evidence="2" key="1">
    <citation type="submission" date="2018-05" db="EMBL/GenBank/DDBJ databases">
        <authorList>
            <person name="Lanie J.A."/>
            <person name="Ng W.-L."/>
            <person name="Kazmierczak K.M."/>
            <person name="Andrzejewski T.M."/>
            <person name="Davidsen T.M."/>
            <person name="Wayne K.J."/>
            <person name="Tettelin H."/>
            <person name="Glass J.I."/>
            <person name="Rusch D."/>
            <person name="Podicherti R."/>
            <person name="Tsui H.-C.T."/>
            <person name="Winkler M.E."/>
        </authorList>
    </citation>
    <scope>NUCLEOTIDE SEQUENCE</scope>
</reference>
<feature type="domain" description="TNase-like" evidence="1">
    <location>
        <begin position="37"/>
        <end position="153"/>
    </location>
</feature>
<proteinExistence type="predicted"/>
<dbReference type="Pfam" id="PF00565">
    <property type="entry name" value="SNase"/>
    <property type="match status" value="1"/>
</dbReference>
<evidence type="ECO:0000313" key="2">
    <source>
        <dbReference type="EMBL" id="SVB13079.1"/>
    </source>
</evidence>
<dbReference type="AlphaFoldDB" id="A0A382BHI8"/>
<dbReference type="PROSITE" id="PS50830">
    <property type="entry name" value="TNASE_3"/>
    <property type="match status" value="1"/>
</dbReference>
<dbReference type="InterPro" id="IPR016071">
    <property type="entry name" value="Staphylococal_nuclease_OB-fold"/>
</dbReference>
<evidence type="ECO:0000259" key="1">
    <source>
        <dbReference type="PROSITE" id="PS50830"/>
    </source>
</evidence>
<dbReference type="Gene3D" id="2.40.50.90">
    <property type="match status" value="1"/>
</dbReference>